<evidence type="ECO:0000313" key="10">
    <source>
        <dbReference type="Proteomes" id="UP000002320"/>
    </source>
</evidence>
<protein>
    <recommendedName>
        <fullName evidence="11">Selenoprotein K</fullName>
    </recommendedName>
</protein>
<evidence type="ECO:0000313" key="9">
    <source>
        <dbReference type="EnsemblMetazoa" id="CPIJ003803-PA"/>
    </source>
</evidence>
<comment type="subcellular location">
    <subcellularLocation>
        <location evidence="1">Membrane</location>
        <topology evidence="1">Single-pass membrane protein</topology>
    </subcellularLocation>
</comment>
<feature type="compositionally biased region" description="Low complexity" evidence="6">
    <location>
        <begin position="45"/>
        <end position="57"/>
    </location>
</feature>
<dbReference type="GO" id="GO:0005789">
    <property type="term" value="C:endoplasmic reticulum membrane"/>
    <property type="evidence" value="ECO:0007669"/>
    <property type="project" value="TreeGrafter"/>
</dbReference>
<dbReference type="GO" id="GO:0006816">
    <property type="term" value="P:calcium ion transport"/>
    <property type="evidence" value="ECO:0007669"/>
    <property type="project" value="TreeGrafter"/>
</dbReference>
<keyword evidence="10" id="KW-1185">Reference proteome</keyword>
<dbReference type="AlphaFoldDB" id="B0W9J2"/>
<name>B0W9J2_CULQU</name>
<proteinExistence type="predicted"/>
<evidence type="ECO:0000256" key="2">
    <source>
        <dbReference type="ARBA" id="ARBA00022692"/>
    </source>
</evidence>
<keyword evidence="5 7" id="KW-0472">Membrane</keyword>
<dbReference type="STRING" id="7176.B0W9J2"/>
<evidence type="ECO:0000256" key="3">
    <source>
        <dbReference type="ARBA" id="ARBA00022933"/>
    </source>
</evidence>
<dbReference type="EMBL" id="DS231864">
    <property type="protein sequence ID" value="EDS40217.1"/>
    <property type="molecule type" value="Genomic_DNA"/>
</dbReference>
<reference evidence="9" key="2">
    <citation type="submission" date="2020-05" db="UniProtKB">
        <authorList>
            <consortium name="EnsemblMetazoa"/>
        </authorList>
    </citation>
    <scope>IDENTIFICATION</scope>
    <source>
        <strain evidence="9">JHB</strain>
    </source>
</reference>
<evidence type="ECO:0000256" key="6">
    <source>
        <dbReference type="SAM" id="MobiDB-lite"/>
    </source>
</evidence>
<evidence type="ECO:0000256" key="4">
    <source>
        <dbReference type="ARBA" id="ARBA00022989"/>
    </source>
</evidence>
<sequence>MVYVARDGTVHQSQPWGVQRLLGLITGFFNFFVMFFKTLFGDLKPSGSGDAASSGSSRRGGGGGGGPPGPPGGPRQRPIGRMMTLRDCTIPGGG</sequence>
<dbReference type="InParanoid" id="B0W9J2"/>
<keyword evidence="3" id="KW-0712">Selenocysteine</keyword>
<evidence type="ECO:0000313" key="8">
    <source>
        <dbReference type="EMBL" id="EDS40217.1"/>
    </source>
</evidence>
<dbReference type="OMA" id="LMFFRTM"/>
<reference evidence="8" key="1">
    <citation type="submission" date="2007-03" db="EMBL/GenBank/DDBJ databases">
        <title>Annotation of Culex pipiens quinquefasciatus.</title>
        <authorList>
            <consortium name="The Broad Institute Genome Sequencing Platform"/>
            <person name="Atkinson P.W."/>
            <person name="Hemingway J."/>
            <person name="Christensen B.M."/>
            <person name="Higgs S."/>
            <person name="Kodira C."/>
            <person name="Hannick L."/>
            <person name="Megy K."/>
            <person name="O'Leary S."/>
            <person name="Pearson M."/>
            <person name="Haas B.J."/>
            <person name="Mauceli E."/>
            <person name="Wortman J.R."/>
            <person name="Lee N.H."/>
            <person name="Guigo R."/>
            <person name="Stanke M."/>
            <person name="Alvarado L."/>
            <person name="Amedeo P."/>
            <person name="Antoine C.H."/>
            <person name="Arensburger P."/>
            <person name="Bidwell S.L."/>
            <person name="Crawford M."/>
            <person name="Camaro F."/>
            <person name="Devon K."/>
            <person name="Engels R."/>
            <person name="Hammond M."/>
            <person name="Howarth C."/>
            <person name="Koehrsen M."/>
            <person name="Lawson D."/>
            <person name="Montgomery P."/>
            <person name="Nene V."/>
            <person name="Nusbaum C."/>
            <person name="Puiu D."/>
            <person name="Romero-Severson J."/>
            <person name="Severson D.W."/>
            <person name="Shumway M."/>
            <person name="Sisk P."/>
            <person name="Stolte C."/>
            <person name="Zeng Q."/>
            <person name="Eisenstadt E."/>
            <person name="Fraser-Liggett C."/>
            <person name="Strausberg R."/>
            <person name="Galagan J."/>
            <person name="Birren B."/>
            <person name="Collins F.H."/>
        </authorList>
    </citation>
    <scope>NUCLEOTIDE SEQUENCE [LARGE SCALE GENOMIC DNA]</scope>
    <source>
        <strain evidence="8">JHB</strain>
    </source>
</reference>
<organism>
    <name type="scientific">Culex quinquefasciatus</name>
    <name type="common">Southern house mosquito</name>
    <name type="synonym">Culex pungens</name>
    <dbReference type="NCBI Taxonomy" id="7176"/>
    <lineage>
        <taxon>Eukaryota</taxon>
        <taxon>Metazoa</taxon>
        <taxon>Ecdysozoa</taxon>
        <taxon>Arthropoda</taxon>
        <taxon>Hexapoda</taxon>
        <taxon>Insecta</taxon>
        <taxon>Pterygota</taxon>
        <taxon>Neoptera</taxon>
        <taxon>Endopterygota</taxon>
        <taxon>Diptera</taxon>
        <taxon>Nematocera</taxon>
        <taxon>Culicoidea</taxon>
        <taxon>Culicidae</taxon>
        <taxon>Culicinae</taxon>
        <taxon>Culicini</taxon>
        <taxon>Culex</taxon>
        <taxon>Culex</taxon>
    </lineage>
</organism>
<evidence type="ECO:0008006" key="11">
    <source>
        <dbReference type="Google" id="ProtNLM"/>
    </source>
</evidence>
<dbReference type="PANTHER" id="PTHR16875:SF0">
    <property type="entry name" value="SELENOPROTEIN K"/>
    <property type="match status" value="1"/>
</dbReference>
<dbReference type="OrthoDB" id="167295at2759"/>
<gene>
    <name evidence="9" type="primary">6035142</name>
    <name evidence="8" type="ORF">CpipJ_CPIJ003803</name>
</gene>
<dbReference type="PANTHER" id="PTHR16875">
    <property type="entry name" value="SELENOPROTEIN K"/>
    <property type="match status" value="1"/>
</dbReference>
<dbReference type="HOGENOM" id="CLU_2415059_0_0_1"/>
<dbReference type="VEuPathDB" id="VectorBase:CPIJ003803"/>
<dbReference type="GO" id="GO:0032469">
    <property type="term" value="P:endoplasmic reticulum calcium ion homeostasis"/>
    <property type="evidence" value="ECO:0007669"/>
    <property type="project" value="TreeGrafter"/>
</dbReference>
<dbReference type="KEGG" id="cqu:CpipJ_CPIJ003803"/>
<dbReference type="GO" id="GO:0005794">
    <property type="term" value="C:Golgi apparatus"/>
    <property type="evidence" value="ECO:0007669"/>
    <property type="project" value="TreeGrafter"/>
</dbReference>
<dbReference type="Proteomes" id="UP000002320">
    <property type="component" value="Unassembled WGS sequence"/>
</dbReference>
<keyword evidence="4 7" id="KW-1133">Transmembrane helix</keyword>
<feature type="region of interest" description="Disordered" evidence="6">
    <location>
        <begin position="45"/>
        <end position="94"/>
    </location>
</feature>
<dbReference type="VEuPathDB" id="VectorBase:CQUJHB016931"/>
<dbReference type="eggNOG" id="ENOG502S803">
    <property type="taxonomic scope" value="Eukaryota"/>
</dbReference>
<dbReference type="InterPro" id="IPR024491">
    <property type="entry name" value="Se_SelK/SelG"/>
</dbReference>
<dbReference type="EnsemblMetazoa" id="CPIJ003803-RA">
    <property type="protein sequence ID" value="CPIJ003803-PA"/>
    <property type="gene ID" value="CPIJ003803"/>
</dbReference>
<evidence type="ECO:0000256" key="5">
    <source>
        <dbReference type="ARBA" id="ARBA00023136"/>
    </source>
</evidence>
<evidence type="ECO:0000256" key="7">
    <source>
        <dbReference type="SAM" id="Phobius"/>
    </source>
</evidence>
<accession>B0W9J2</accession>
<keyword evidence="2 7" id="KW-0812">Transmembrane</keyword>
<evidence type="ECO:0000256" key="1">
    <source>
        <dbReference type="ARBA" id="ARBA00004167"/>
    </source>
</evidence>
<feature type="transmembrane region" description="Helical" evidence="7">
    <location>
        <begin position="20"/>
        <end position="40"/>
    </location>
</feature>
<dbReference type="Pfam" id="PF10961">
    <property type="entry name" value="SelK_SelG"/>
    <property type="match status" value="1"/>
</dbReference>